<dbReference type="Proteomes" id="UP000239872">
    <property type="component" value="Unassembled WGS sequence"/>
</dbReference>
<evidence type="ECO:0000256" key="3">
    <source>
        <dbReference type="ARBA" id="ARBA00022676"/>
    </source>
</evidence>
<feature type="transmembrane region" description="Helical" evidence="8">
    <location>
        <begin position="350"/>
        <end position="371"/>
    </location>
</feature>
<gene>
    <name evidence="10" type="ORF">CJD36_007010</name>
</gene>
<evidence type="ECO:0000256" key="4">
    <source>
        <dbReference type="ARBA" id="ARBA00022679"/>
    </source>
</evidence>
<feature type="transmembrane region" description="Helical" evidence="8">
    <location>
        <begin position="258"/>
        <end position="277"/>
    </location>
</feature>
<evidence type="ECO:0000313" key="11">
    <source>
        <dbReference type="Proteomes" id="UP000239872"/>
    </source>
</evidence>
<proteinExistence type="predicted"/>
<evidence type="ECO:0000259" key="9">
    <source>
        <dbReference type="Pfam" id="PF13231"/>
    </source>
</evidence>
<evidence type="ECO:0000256" key="1">
    <source>
        <dbReference type="ARBA" id="ARBA00004651"/>
    </source>
</evidence>
<dbReference type="GO" id="GO:0010041">
    <property type="term" value="P:response to iron(III) ion"/>
    <property type="evidence" value="ECO:0007669"/>
    <property type="project" value="TreeGrafter"/>
</dbReference>
<evidence type="ECO:0000256" key="8">
    <source>
        <dbReference type="SAM" id="Phobius"/>
    </source>
</evidence>
<dbReference type="GO" id="GO:0005886">
    <property type="term" value="C:plasma membrane"/>
    <property type="evidence" value="ECO:0007669"/>
    <property type="project" value="UniProtKB-SubCell"/>
</dbReference>
<keyword evidence="3" id="KW-0328">Glycosyltransferase</keyword>
<comment type="subcellular location">
    <subcellularLocation>
        <location evidence="1">Cell membrane</location>
        <topology evidence="1">Multi-pass membrane protein</topology>
    </subcellularLocation>
</comment>
<evidence type="ECO:0000256" key="7">
    <source>
        <dbReference type="ARBA" id="ARBA00023136"/>
    </source>
</evidence>
<feature type="transmembrane region" description="Helical" evidence="8">
    <location>
        <begin position="161"/>
        <end position="193"/>
    </location>
</feature>
<dbReference type="RefSeq" id="WP_105038423.1">
    <property type="nucleotide sequence ID" value="NZ_PPSL01000002.1"/>
</dbReference>
<feature type="domain" description="Glycosyltransferase RgtA/B/C/D-like" evidence="9">
    <location>
        <begin position="61"/>
        <end position="219"/>
    </location>
</feature>
<dbReference type="InterPro" id="IPR038731">
    <property type="entry name" value="RgtA/B/C-like"/>
</dbReference>
<protein>
    <submittedName>
        <fullName evidence="10">Glycosyl transferase</fullName>
    </submittedName>
</protein>
<reference evidence="10 11" key="1">
    <citation type="submission" date="2018-01" db="EMBL/GenBank/DDBJ databases">
        <title>A novel member of the phylum Bacteroidetes isolated from glacier ice.</title>
        <authorList>
            <person name="Liu Q."/>
            <person name="Xin Y.-H."/>
        </authorList>
    </citation>
    <scope>NUCLEOTIDE SEQUENCE [LARGE SCALE GENOMIC DNA]</scope>
    <source>
        <strain evidence="10 11">RB1R16</strain>
    </source>
</reference>
<keyword evidence="11" id="KW-1185">Reference proteome</keyword>
<dbReference type="GO" id="GO:0009103">
    <property type="term" value="P:lipopolysaccharide biosynthetic process"/>
    <property type="evidence" value="ECO:0007669"/>
    <property type="project" value="UniProtKB-ARBA"/>
</dbReference>
<keyword evidence="4 10" id="KW-0808">Transferase</keyword>
<keyword evidence="5 8" id="KW-0812">Transmembrane</keyword>
<keyword evidence="2" id="KW-1003">Cell membrane</keyword>
<evidence type="ECO:0000313" key="10">
    <source>
        <dbReference type="EMBL" id="PQJ11543.1"/>
    </source>
</evidence>
<dbReference type="Pfam" id="PF13231">
    <property type="entry name" value="PMT_2"/>
    <property type="match status" value="1"/>
</dbReference>
<feature type="transmembrane region" description="Helical" evidence="8">
    <location>
        <begin position="424"/>
        <end position="443"/>
    </location>
</feature>
<dbReference type="InterPro" id="IPR050297">
    <property type="entry name" value="LipidA_mod_glycosyltrf_83"/>
</dbReference>
<sequence>MPNYIKYFIITIAGCLLFLPFLDQVHLFDWDEINFAECAREMIVSKDYLRAQIDFMPFWEKPPVFIWMQVIGMKLFGVGEYAARFPNAVMGIVTLITLYYAGKKVMNEKMATWWVLLYAASWLPHFYFKTGIIDPTFNYFIFLAFFQLHLLKFSAKKSLHALLAGLFLGIAVLTKGPVAILVAGLSFAVYVLLNRGMNGYKVRDLIIITFSAMIPFALWLGAAVATYGLKYGSWFMTEFLTYQVRLFRTEDADHGGPFIYHFIVLLIGCFPATAFLFQYSRKRSHDAANSRDFSRWMWVMFWVVLILFSIVKTKIVHYSSLCYFPLTYLAAVQLYRLTYEGMKMKKGVKITLIATACIWGLVLLLLPVVGINKQAIIPLIEDPFAVANLAADVHWRYTECIWGGLYIIATCTAIAMMKRDFRKGMITLCLVQLVIIQVTILHFTPKIETYSQRAAIEFFKSFEGKEVYILPLGYKSYANIFYARKPLFANKEYYKDGKINEAWLMNGTVDRPTYFISKIQNAQQYKAMPQMTYLGEKNGFVFFKRN</sequence>
<feature type="transmembrane region" description="Helical" evidence="8">
    <location>
        <begin position="205"/>
        <end position="229"/>
    </location>
</feature>
<dbReference type="OrthoDB" id="9792789at2"/>
<name>A0A2S7SX91_9BACT</name>
<feature type="transmembrane region" description="Helical" evidence="8">
    <location>
        <begin position="293"/>
        <end position="311"/>
    </location>
</feature>
<evidence type="ECO:0000256" key="6">
    <source>
        <dbReference type="ARBA" id="ARBA00022989"/>
    </source>
</evidence>
<dbReference type="EMBL" id="PPSL01000002">
    <property type="protein sequence ID" value="PQJ11543.1"/>
    <property type="molecule type" value="Genomic_DNA"/>
</dbReference>
<feature type="transmembrane region" description="Helical" evidence="8">
    <location>
        <begin position="6"/>
        <end position="22"/>
    </location>
</feature>
<feature type="transmembrane region" description="Helical" evidence="8">
    <location>
        <begin position="401"/>
        <end position="417"/>
    </location>
</feature>
<evidence type="ECO:0000256" key="2">
    <source>
        <dbReference type="ARBA" id="ARBA00022475"/>
    </source>
</evidence>
<keyword evidence="6 8" id="KW-1133">Transmembrane helix</keyword>
<evidence type="ECO:0000256" key="5">
    <source>
        <dbReference type="ARBA" id="ARBA00022692"/>
    </source>
</evidence>
<feature type="transmembrane region" description="Helical" evidence="8">
    <location>
        <begin position="317"/>
        <end position="338"/>
    </location>
</feature>
<keyword evidence="7 8" id="KW-0472">Membrane</keyword>
<feature type="transmembrane region" description="Helical" evidence="8">
    <location>
        <begin position="81"/>
        <end position="99"/>
    </location>
</feature>
<dbReference type="GO" id="GO:0016763">
    <property type="term" value="F:pentosyltransferase activity"/>
    <property type="evidence" value="ECO:0007669"/>
    <property type="project" value="TreeGrafter"/>
</dbReference>
<dbReference type="AlphaFoldDB" id="A0A2S7SX91"/>
<dbReference type="PANTHER" id="PTHR33908">
    <property type="entry name" value="MANNOSYLTRANSFERASE YKCB-RELATED"/>
    <property type="match status" value="1"/>
</dbReference>
<dbReference type="PANTHER" id="PTHR33908:SF3">
    <property type="entry name" value="UNDECAPRENYL PHOSPHATE-ALPHA-4-AMINO-4-DEOXY-L-ARABINOSE ARABINOSYL TRANSFERASE"/>
    <property type="match status" value="1"/>
</dbReference>
<comment type="caution">
    <text evidence="10">The sequence shown here is derived from an EMBL/GenBank/DDBJ whole genome shotgun (WGS) entry which is preliminary data.</text>
</comment>
<organism evidence="10 11">
    <name type="scientific">Flavipsychrobacter stenotrophus</name>
    <dbReference type="NCBI Taxonomy" id="2077091"/>
    <lineage>
        <taxon>Bacteria</taxon>
        <taxon>Pseudomonadati</taxon>
        <taxon>Bacteroidota</taxon>
        <taxon>Chitinophagia</taxon>
        <taxon>Chitinophagales</taxon>
        <taxon>Chitinophagaceae</taxon>
        <taxon>Flavipsychrobacter</taxon>
    </lineage>
</organism>
<accession>A0A2S7SX91</accession>